<feature type="domain" description="Gem-associated protein 5 first beta-propeller" evidence="5">
    <location>
        <begin position="53"/>
        <end position="206"/>
    </location>
</feature>
<sequence>MCEITIPSSPSWYFSNILACNDEGTALAYGAKHEVVILRQISNNLKPCDAQPIFIPMAHKDKVSALAFSPSISENFKDHLVSCSEDGTVHVWNWPSQFLILAHSGHPDSQKLIGVDWSRADPNLIVSVSEFCSIVCWDLPSNTIRRLSINTKISPVCMSCCPHNKELIAVGAKAGLIVIYNIKGDGFVTFRLRAHETDVVSLAWCPAPNNIFQKDGSENTYLLASGAKDRNIYFWRAGTDGRYETFIQLPPTPLATTGYRSKNGVGGQGSHWICVRWPDANTLVSSSLFGELICYDLEQISNSPVSDKNVPKDKRGKIKAVRLIHGNHSKGLFSIAIPYGLKKEGDDRMVWTYALDKRLIASKLDSSKVLCSMATIGGIVYCMAVCPLDPNRIAIGTGDNRILVWNMSNDSCDNIICLWNKINNKVMAVAWHPTLESVLAFGTGEGRIGLVDVDNTTKPTTLLRLYHRKSVYSLIWGPPIIDEIFVKGKKALSLFSVGDGDILQYNPDTPDKDPVSLNPLFKACDSIAKVSKSLGRTDLAWNSSRSLAAIGNDNGVLYIVDGKDLSHVHTIFAHKKLVQCIVWHPATVTSESTPSPYASWLASASDNIQIVNVTTAGVEVVACLSTHSEKVVSLAWSPHFNSRLVSASYDYTSQVWDVASGSVLACFDGHHSAVMCCLPSMLHPDCVITGSADSTVRLWNVNKYKLTKTKTKKQRLSGVLKKFAGVQEAKDAKNLLDLRVPPTTNGFKNDLKEEEGPHITASIPNVDQVNKHKKNKSMFPVTSGGTSQAKYLNVLWSRIRGEPPSTPEESDYGYLDFFGDTNSIRRLLNVEGNHHKTTGNVAYTRYLSLWSGNISETIKDAIWKKELNDHLVSLAPMVSHKLWVDCCRSYATQLAESGDIYKAVSYLLAIHQVEEAIELLMESKYFREAVVLAKSRFPTFDPIVKKVLDAWAAHCISTGMLSLAAHCVLSNGSNIEAVEILSRSKDNAFISLAAEIASKSDAQEMAVSLALRAINGSLEKLDFELARKTSLQHPQLKEAVCWIEICSLITVWKPLSSPEAISWICSEPDLKHSSILEKAWKLTEGVSYNKLNRFMPNKPTDESENKVWVYISGQLSLAGCSEDENISLRHVVLAVSAAYRYHVQNPTSSARIFLQLCPWLSPSGPLGDIKVFEKCDKSLKDSLHTFFASCVVYWLEELIRKSEINFNESTVINKINDMVKECAKLVFHKNILNYYKYDVELKKLESSIAVNKLKLLKSMKYCKEIEAKLQGEPNATTNCSISSDTSGSLETQDLAASKSSEETSTEKTEDDAEKYNKLKSLKSKFEDERIDSPNPFILYCTMRSFMQKLMDHNENSRETMEIISNEIVGKSFE</sequence>
<proteinExistence type="predicted"/>
<evidence type="ECO:0008006" key="10">
    <source>
        <dbReference type="Google" id="ProtNLM"/>
    </source>
</evidence>
<dbReference type="OrthoDB" id="7326421at2759"/>
<dbReference type="InterPro" id="IPR056432">
    <property type="entry name" value="Beta-prop_GEMI5_1st"/>
</dbReference>
<dbReference type="PROSITE" id="PS50294">
    <property type="entry name" value="WD_REPEATS_REGION"/>
    <property type="match status" value="2"/>
</dbReference>
<dbReference type="SUPFAM" id="SSF50998">
    <property type="entry name" value="Quinoprotein alcohol dehydrogenase-like"/>
    <property type="match status" value="1"/>
</dbReference>
<dbReference type="InterPro" id="IPR056424">
    <property type="entry name" value="Beta-prop_GEMI5_2nd"/>
</dbReference>
<dbReference type="PROSITE" id="PS50082">
    <property type="entry name" value="WD_REPEATS_2"/>
    <property type="match status" value="3"/>
</dbReference>
<feature type="domain" description="Gem-associated protein 5 TPR" evidence="6">
    <location>
        <begin position="815"/>
        <end position="1022"/>
    </location>
</feature>
<dbReference type="GO" id="GO:0032797">
    <property type="term" value="C:SMN complex"/>
    <property type="evidence" value="ECO:0007669"/>
    <property type="project" value="TreeGrafter"/>
</dbReference>
<dbReference type="InterPro" id="IPR019775">
    <property type="entry name" value="WD40_repeat_CS"/>
</dbReference>
<dbReference type="InterPro" id="IPR036322">
    <property type="entry name" value="WD40_repeat_dom_sf"/>
</dbReference>
<evidence type="ECO:0000313" key="9">
    <source>
        <dbReference type="Proteomes" id="UP001152798"/>
    </source>
</evidence>
<dbReference type="Pfam" id="PF23774">
    <property type="entry name" value="TPR_GEMI5"/>
    <property type="match status" value="1"/>
</dbReference>
<keyword evidence="1 3" id="KW-0853">WD repeat</keyword>
<dbReference type="PROSITE" id="PS00678">
    <property type="entry name" value="WD_REPEATS_1"/>
    <property type="match status" value="2"/>
</dbReference>
<feature type="compositionally biased region" description="Polar residues" evidence="4">
    <location>
        <begin position="1276"/>
        <end position="1291"/>
    </location>
</feature>
<dbReference type="SMART" id="SM00320">
    <property type="entry name" value="WD40"/>
    <property type="match status" value="9"/>
</dbReference>
<dbReference type="SUPFAM" id="SSF50978">
    <property type="entry name" value="WD40 repeat-like"/>
    <property type="match status" value="1"/>
</dbReference>
<evidence type="ECO:0000256" key="4">
    <source>
        <dbReference type="SAM" id="MobiDB-lite"/>
    </source>
</evidence>
<dbReference type="EMBL" id="OV725081">
    <property type="protein sequence ID" value="CAH1401933.1"/>
    <property type="molecule type" value="Genomic_DNA"/>
</dbReference>
<dbReference type="GO" id="GO:0000387">
    <property type="term" value="P:spliceosomal snRNP assembly"/>
    <property type="evidence" value="ECO:0007669"/>
    <property type="project" value="TreeGrafter"/>
</dbReference>
<feature type="repeat" description="WD" evidence="3">
    <location>
        <begin position="56"/>
        <end position="93"/>
    </location>
</feature>
<accession>A0A9P0MNY8</accession>
<feature type="domain" description="Gem-associated protein 5 second beta-propeller" evidence="7">
    <location>
        <begin position="387"/>
        <end position="691"/>
    </location>
</feature>
<evidence type="ECO:0000259" key="6">
    <source>
        <dbReference type="Pfam" id="PF23774"/>
    </source>
</evidence>
<feature type="region of interest" description="Disordered" evidence="4">
    <location>
        <begin position="1276"/>
        <end position="1313"/>
    </location>
</feature>
<dbReference type="Pfam" id="PF23775">
    <property type="entry name" value="Beta-prop_RIG_2nd"/>
    <property type="match status" value="1"/>
</dbReference>
<dbReference type="PANTHER" id="PTHR46362">
    <property type="entry name" value="GEM-ASSOCIATED PROTEIN 5"/>
    <property type="match status" value="1"/>
</dbReference>
<dbReference type="InterPro" id="IPR056421">
    <property type="entry name" value="TPR_GEMI5"/>
</dbReference>
<dbReference type="GO" id="GO:0003730">
    <property type="term" value="F:mRNA 3'-UTR binding"/>
    <property type="evidence" value="ECO:0007669"/>
    <property type="project" value="TreeGrafter"/>
</dbReference>
<dbReference type="InterPro" id="IPR015943">
    <property type="entry name" value="WD40/YVTN_repeat-like_dom_sf"/>
</dbReference>
<evidence type="ECO:0000259" key="5">
    <source>
        <dbReference type="Pfam" id="PF23770"/>
    </source>
</evidence>
<protein>
    <recommendedName>
        <fullName evidence="10">Gem-associated protein 5</fullName>
    </recommendedName>
</protein>
<gene>
    <name evidence="8" type="ORF">NEZAVI_LOCUS10868</name>
</gene>
<dbReference type="Proteomes" id="UP001152798">
    <property type="component" value="Chromosome 5"/>
</dbReference>
<evidence type="ECO:0000259" key="7">
    <source>
        <dbReference type="Pfam" id="PF23775"/>
    </source>
</evidence>
<evidence type="ECO:0000313" key="8">
    <source>
        <dbReference type="EMBL" id="CAH1401933.1"/>
    </source>
</evidence>
<evidence type="ECO:0000256" key="1">
    <source>
        <dbReference type="ARBA" id="ARBA00022574"/>
    </source>
</evidence>
<reference evidence="8" key="1">
    <citation type="submission" date="2022-01" db="EMBL/GenBank/DDBJ databases">
        <authorList>
            <person name="King R."/>
        </authorList>
    </citation>
    <scope>NUCLEOTIDE SEQUENCE</scope>
</reference>
<keyword evidence="2" id="KW-0677">Repeat</keyword>
<dbReference type="Pfam" id="PF23770">
    <property type="entry name" value="Beta-prop_RIG_1st"/>
    <property type="match status" value="1"/>
</dbReference>
<dbReference type="InterPro" id="IPR011047">
    <property type="entry name" value="Quinoprotein_ADH-like_sf"/>
</dbReference>
<dbReference type="PANTHER" id="PTHR46362:SF1">
    <property type="entry name" value="GEM-ASSOCIATED PROTEIN 5"/>
    <property type="match status" value="1"/>
</dbReference>
<evidence type="ECO:0000256" key="2">
    <source>
        <dbReference type="ARBA" id="ARBA00022737"/>
    </source>
</evidence>
<feature type="repeat" description="WD" evidence="3">
    <location>
        <begin position="687"/>
        <end position="709"/>
    </location>
</feature>
<feature type="repeat" description="WD" evidence="3">
    <location>
        <begin position="624"/>
        <end position="666"/>
    </location>
</feature>
<dbReference type="InterPro" id="IPR052640">
    <property type="entry name" value="Gemin-5"/>
</dbReference>
<dbReference type="GO" id="GO:0005634">
    <property type="term" value="C:nucleus"/>
    <property type="evidence" value="ECO:0007669"/>
    <property type="project" value="TreeGrafter"/>
</dbReference>
<organism evidence="8 9">
    <name type="scientific">Nezara viridula</name>
    <name type="common">Southern green stink bug</name>
    <name type="synonym">Cimex viridulus</name>
    <dbReference type="NCBI Taxonomy" id="85310"/>
    <lineage>
        <taxon>Eukaryota</taxon>
        <taxon>Metazoa</taxon>
        <taxon>Ecdysozoa</taxon>
        <taxon>Arthropoda</taxon>
        <taxon>Hexapoda</taxon>
        <taxon>Insecta</taxon>
        <taxon>Pterygota</taxon>
        <taxon>Neoptera</taxon>
        <taxon>Paraneoptera</taxon>
        <taxon>Hemiptera</taxon>
        <taxon>Heteroptera</taxon>
        <taxon>Panheteroptera</taxon>
        <taxon>Pentatomomorpha</taxon>
        <taxon>Pentatomoidea</taxon>
        <taxon>Pentatomidae</taxon>
        <taxon>Pentatominae</taxon>
        <taxon>Nezara</taxon>
    </lineage>
</organism>
<name>A0A9P0MNY8_NEZVI</name>
<evidence type="ECO:0000256" key="3">
    <source>
        <dbReference type="PROSITE-ProRule" id="PRU00221"/>
    </source>
</evidence>
<dbReference type="Gene3D" id="2.130.10.10">
    <property type="entry name" value="YVTN repeat-like/Quinoprotein amine dehydrogenase"/>
    <property type="match status" value="2"/>
</dbReference>
<dbReference type="InterPro" id="IPR001680">
    <property type="entry name" value="WD40_rpt"/>
</dbReference>
<keyword evidence="9" id="KW-1185">Reference proteome</keyword>